<sequence length="125" mass="13832">MGTIFPWVELEFVVIDVVFLVVGLPSVVHARFGFQDLAFGDLNYMLYFILHGLMISFCLSFPLCSFISLQSSTVLASLVALLFAMFSTPGLDNVFLCVCSMGLEGCFCSQTWALFFAGMDALHNF</sequence>
<name>A0ABQ7ZEN9_BRANA</name>
<keyword evidence="1" id="KW-0812">Transmembrane</keyword>
<proteinExistence type="predicted"/>
<accession>A0ABQ7ZEN9</accession>
<gene>
    <name evidence="2" type="ORF">HID58_065952</name>
</gene>
<comment type="caution">
    <text evidence="2">The sequence shown here is derived from an EMBL/GenBank/DDBJ whole genome shotgun (WGS) entry which is preliminary data.</text>
</comment>
<dbReference type="EMBL" id="JAGKQM010000015">
    <property type="protein sequence ID" value="KAH0878558.1"/>
    <property type="molecule type" value="Genomic_DNA"/>
</dbReference>
<organism evidence="2 3">
    <name type="scientific">Brassica napus</name>
    <name type="common">Rape</name>
    <dbReference type="NCBI Taxonomy" id="3708"/>
    <lineage>
        <taxon>Eukaryota</taxon>
        <taxon>Viridiplantae</taxon>
        <taxon>Streptophyta</taxon>
        <taxon>Embryophyta</taxon>
        <taxon>Tracheophyta</taxon>
        <taxon>Spermatophyta</taxon>
        <taxon>Magnoliopsida</taxon>
        <taxon>eudicotyledons</taxon>
        <taxon>Gunneridae</taxon>
        <taxon>Pentapetalae</taxon>
        <taxon>rosids</taxon>
        <taxon>malvids</taxon>
        <taxon>Brassicales</taxon>
        <taxon>Brassicaceae</taxon>
        <taxon>Brassiceae</taxon>
        <taxon>Brassica</taxon>
    </lineage>
</organism>
<protein>
    <submittedName>
        <fullName evidence="2">Uncharacterized protein</fullName>
    </submittedName>
</protein>
<dbReference type="Proteomes" id="UP000824890">
    <property type="component" value="Unassembled WGS sequence"/>
</dbReference>
<keyword evidence="1" id="KW-1133">Transmembrane helix</keyword>
<feature type="transmembrane region" description="Helical" evidence="1">
    <location>
        <begin position="69"/>
        <end position="87"/>
    </location>
</feature>
<evidence type="ECO:0000256" key="1">
    <source>
        <dbReference type="SAM" id="Phobius"/>
    </source>
</evidence>
<evidence type="ECO:0000313" key="2">
    <source>
        <dbReference type="EMBL" id="KAH0878558.1"/>
    </source>
</evidence>
<evidence type="ECO:0000313" key="3">
    <source>
        <dbReference type="Proteomes" id="UP000824890"/>
    </source>
</evidence>
<keyword evidence="1" id="KW-0472">Membrane</keyword>
<feature type="transmembrane region" description="Helical" evidence="1">
    <location>
        <begin position="44"/>
        <end position="63"/>
    </location>
</feature>
<reference evidence="2 3" key="1">
    <citation type="submission" date="2021-05" db="EMBL/GenBank/DDBJ databases">
        <title>Genome Assembly of Synthetic Allotetraploid Brassica napus Reveals Homoeologous Exchanges between Subgenomes.</title>
        <authorList>
            <person name="Davis J.T."/>
        </authorList>
    </citation>
    <scope>NUCLEOTIDE SEQUENCE [LARGE SCALE GENOMIC DNA]</scope>
    <source>
        <strain evidence="3">cv. Da-Ae</strain>
        <tissue evidence="2">Seedling</tissue>
    </source>
</reference>
<keyword evidence="3" id="KW-1185">Reference proteome</keyword>
<feature type="transmembrane region" description="Helical" evidence="1">
    <location>
        <begin position="12"/>
        <end position="32"/>
    </location>
</feature>